<evidence type="ECO:0000256" key="2">
    <source>
        <dbReference type="ARBA" id="ARBA00022460"/>
    </source>
</evidence>
<dbReference type="Proteomes" id="UP000093561">
    <property type="component" value="Unassembled WGS sequence"/>
</dbReference>
<evidence type="ECO:0000256" key="4">
    <source>
        <dbReference type="ARBA" id="ARBA00022692"/>
    </source>
</evidence>
<dbReference type="GO" id="GO:0042302">
    <property type="term" value="F:structural constituent of cuticle"/>
    <property type="evidence" value="ECO:0007669"/>
    <property type="project" value="UniProtKB-KW"/>
</dbReference>
<evidence type="ECO:0000256" key="5">
    <source>
        <dbReference type="ARBA" id="ARBA00022729"/>
    </source>
</evidence>
<name>A0AAF5Q1K4_WUCBA</name>
<evidence type="ECO:0000313" key="11">
    <source>
        <dbReference type="WBParaSite" id="mrna-Wban_09170"/>
    </source>
</evidence>
<dbReference type="InterPro" id="IPR051962">
    <property type="entry name" value="Cuticlin"/>
</dbReference>
<evidence type="ECO:0000313" key="10">
    <source>
        <dbReference type="Proteomes" id="UP000093561"/>
    </source>
</evidence>
<dbReference type="InterPro" id="IPR056953">
    <property type="entry name" value="CUT_N"/>
</dbReference>
<keyword evidence="4 8" id="KW-0812">Transmembrane</keyword>
<keyword evidence="2" id="KW-0193">Cuticle</keyword>
<reference evidence="11" key="3">
    <citation type="submission" date="2024-02" db="UniProtKB">
        <authorList>
            <consortium name="WormBaseParasite"/>
        </authorList>
    </citation>
    <scope>IDENTIFICATION</scope>
    <source>
        <strain evidence="11">pt0022</strain>
    </source>
</reference>
<evidence type="ECO:0000256" key="6">
    <source>
        <dbReference type="ARBA" id="ARBA00022989"/>
    </source>
</evidence>
<evidence type="ECO:0000259" key="9">
    <source>
        <dbReference type="PROSITE" id="PS51034"/>
    </source>
</evidence>
<dbReference type="PANTHER" id="PTHR22907:SF46">
    <property type="entry name" value="ZP DOMAIN-CONTAINING PROTEIN"/>
    <property type="match status" value="1"/>
</dbReference>
<reference evidence="10" key="2">
    <citation type="journal article" date="2016" name="Mol. Ecol.">
        <title>Population genomics of the filarial nematode parasite Wuchereria bancrofti from mosquitoes.</title>
        <authorList>
            <person name="Small S.T."/>
            <person name="Reimer L.J."/>
            <person name="Tisch D.J."/>
            <person name="King C.L."/>
            <person name="Christensen B.M."/>
            <person name="Siba P.M."/>
            <person name="Kazura J.W."/>
            <person name="Serre D."/>
            <person name="Zimmerman P.A."/>
        </authorList>
    </citation>
    <scope>NUCLEOTIDE SEQUENCE</scope>
    <source>
        <strain evidence="10">pt0022</strain>
    </source>
</reference>
<keyword evidence="3" id="KW-1003">Cell membrane</keyword>
<accession>A0AAF5Q1K4</accession>
<dbReference type="WBParaSite" id="mrna-Wban_09170">
    <property type="protein sequence ID" value="mrna-Wban_09170"/>
    <property type="gene ID" value="Wban_09170"/>
</dbReference>
<evidence type="ECO:0000256" key="1">
    <source>
        <dbReference type="ARBA" id="ARBA00004251"/>
    </source>
</evidence>
<dbReference type="Pfam" id="PF25057">
    <property type="entry name" value="CUT_N"/>
    <property type="match status" value="1"/>
</dbReference>
<dbReference type="AlphaFoldDB" id="A0AAF5Q1K4"/>
<protein>
    <recommendedName>
        <fullName evidence="9">ZP domain-containing protein</fullName>
    </recommendedName>
</protein>
<sequence>MRSWKTVVVSRGTCAMFGNRCCSLLHHRFPMEIISAILIILITISNGTQVEAIQFPNSFPSSLSSSSSSSSSLSSSSSTVISSSRYGSEDILAGLRIRRNADDYFIQRLRALRQGRKLDVNIVQNEDDIRSKQRFIENDISSIDRSIQNNDDRFLSHTIATTIATTTTTIVENKQQQPLLQQKSKLFQQTQNIALANSPSIPKLIPSKFPRLRNRQDCNGSDCLKNNDAISLYIPQDNSTNDGQLPPLLLLSNNPSNISQRNRNPQHGTTLKLSKLHTGIKVLESDVQQFQKPILLPPSSDASYHISQMNSRNHGEYGGVKLTEAGPIPPFAGGAELTDFIQPLDTTLQTHRIYENIIPNHILSNHLYGKNKHYLLSAPGNRSIYNDFHSVPLIPFNRKLEIYESVTSLPSNPSIHSTYSAQIINQPTLLSSSSLHYGSQYDLQSSVTQDAATFEESFNSRNSNVDTYPSLQITTIDYETQLAAKKLGPAPPAAMPIIDYSNEQKQIADINFDITEQNLKVSTDCTNIMTTVSVENDETNYAANIEYTFSTTSEPIITDTTTSTITPITSPCLMQIPHENQQTFPVNAILTTSTTNAIINETLLEEERSTTIENIAEKYDTTTTTMTTTDLELVDDHLSSIKSLHQTTIIPNIERETEIEMKHKLDEMEIINKNSTIISQPLQISTLSYPPLSPSLSSSFNIQNVIETTSVPLHSTTVSTGIVLNRLRGKARLICKDDGLQFEITTLFPFTGQIFAHNRKPAAECYFTFNEANLIRVTMPYSTCGMRNSGDQRPETQYHMQIIVIFQQKDGTSTMQSFLTQCVHQKVQYQKQVIPKHIEEALEELRLIPMKLEHKAQVPKCTMRIVTEDEHGHGDDGTEVDVVNLGQPMRIEWSLLPESDAYGFHVRNCTVRDTVSNDEYMVIDERGCSTDINIFSHPHYDTYHDIAQVHWHAFKVPDINQLNIKCSIEICTDIPDTTSGLTSCDSIPSPPFCPDLITSATNALLSGQEVKVIRKRREHKSSQQHVYADICFGDKKDEYCNSKNYRIDHERHINTLKDNSSKQYCISRLWLGIWTGLSTLTTLLAISVYGYCRYSRRRQYGPIKLAIHCSKVTVVKQQQQQQQ</sequence>
<organism evidence="10 11">
    <name type="scientific">Wuchereria bancrofti</name>
    <dbReference type="NCBI Taxonomy" id="6293"/>
    <lineage>
        <taxon>Eukaryota</taxon>
        <taxon>Metazoa</taxon>
        <taxon>Ecdysozoa</taxon>
        <taxon>Nematoda</taxon>
        <taxon>Chromadorea</taxon>
        <taxon>Rhabditida</taxon>
        <taxon>Spirurina</taxon>
        <taxon>Spiruromorpha</taxon>
        <taxon>Filarioidea</taxon>
        <taxon>Onchocercidae</taxon>
        <taxon>Wuchereria</taxon>
    </lineage>
</organism>
<evidence type="ECO:0000256" key="8">
    <source>
        <dbReference type="SAM" id="Phobius"/>
    </source>
</evidence>
<dbReference type="Pfam" id="PF25301">
    <property type="entry name" value="CUT_C"/>
    <property type="match status" value="1"/>
</dbReference>
<dbReference type="PANTHER" id="PTHR22907">
    <property type="entry name" value="GH04558P"/>
    <property type="match status" value="1"/>
</dbReference>
<keyword evidence="6 8" id="KW-1133">Transmembrane helix</keyword>
<evidence type="ECO:0000256" key="3">
    <source>
        <dbReference type="ARBA" id="ARBA00022475"/>
    </source>
</evidence>
<evidence type="ECO:0000256" key="7">
    <source>
        <dbReference type="ARBA" id="ARBA00023136"/>
    </source>
</evidence>
<comment type="subcellular location">
    <subcellularLocation>
        <location evidence="1">Cell membrane</location>
        <topology evidence="1">Single-pass type I membrane protein</topology>
    </subcellularLocation>
</comment>
<keyword evidence="7 8" id="KW-0472">Membrane</keyword>
<proteinExistence type="predicted"/>
<reference evidence="10" key="1">
    <citation type="submission" date="2015-03" db="EMBL/GenBank/DDBJ databases">
        <title>Wuchereria bancrofti Genome Sequencing Papua New Guinea Strain.</title>
        <authorList>
            <person name="Small S.T."/>
            <person name="Serre D."/>
            <person name="Zimmerman P.A."/>
        </authorList>
    </citation>
    <scope>NUCLEOTIDE SEQUENCE [LARGE SCALE GENOMIC DNA]</scope>
    <source>
        <strain evidence="10">pt0022</strain>
    </source>
</reference>
<feature type="domain" description="ZP" evidence="9">
    <location>
        <begin position="734"/>
        <end position="991"/>
    </location>
</feature>
<dbReference type="InterPro" id="IPR001507">
    <property type="entry name" value="ZP_dom"/>
</dbReference>
<dbReference type="GO" id="GO:0005886">
    <property type="term" value="C:plasma membrane"/>
    <property type="evidence" value="ECO:0007669"/>
    <property type="project" value="UniProtKB-SubCell"/>
</dbReference>
<keyword evidence="5" id="KW-0732">Signal</keyword>
<dbReference type="SMART" id="SM00241">
    <property type="entry name" value="ZP"/>
    <property type="match status" value="1"/>
</dbReference>
<feature type="transmembrane region" description="Helical" evidence="8">
    <location>
        <begin position="1069"/>
        <end position="1092"/>
    </location>
</feature>
<dbReference type="PROSITE" id="PS51034">
    <property type="entry name" value="ZP_2"/>
    <property type="match status" value="1"/>
</dbReference>
<dbReference type="InterPro" id="IPR057475">
    <property type="entry name" value="CUT_C"/>
</dbReference>